<dbReference type="SUPFAM" id="SSF50129">
    <property type="entry name" value="GroES-like"/>
    <property type="match status" value="1"/>
</dbReference>
<evidence type="ECO:0000256" key="11">
    <source>
        <dbReference type="ARBA" id="ARBA00038963"/>
    </source>
</evidence>
<dbReference type="InterPro" id="IPR013149">
    <property type="entry name" value="ADH-like_C"/>
</dbReference>
<evidence type="ECO:0000256" key="3">
    <source>
        <dbReference type="ARBA" id="ARBA00022516"/>
    </source>
</evidence>
<organism evidence="16 17">
    <name type="scientific">Dinoponera quadriceps</name>
    <name type="common">South American ant</name>
    <dbReference type="NCBI Taxonomy" id="609295"/>
    <lineage>
        <taxon>Eukaryota</taxon>
        <taxon>Metazoa</taxon>
        <taxon>Ecdysozoa</taxon>
        <taxon>Arthropoda</taxon>
        <taxon>Hexapoda</taxon>
        <taxon>Insecta</taxon>
        <taxon>Pterygota</taxon>
        <taxon>Neoptera</taxon>
        <taxon>Endopterygota</taxon>
        <taxon>Hymenoptera</taxon>
        <taxon>Apocrita</taxon>
        <taxon>Aculeata</taxon>
        <taxon>Formicoidea</taxon>
        <taxon>Formicidae</taxon>
        <taxon>Ponerinae</taxon>
        <taxon>Ponerini</taxon>
        <taxon>Dinoponera</taxon>
    </lineage>
</organism>
<keyword evidence="5" id="KW-0521">NADP</keyword>
<dbReference type="GO" id="GO:0005739">
    <property type="term" value="C:mitochondrion"/>
    <property type="evidence" value="ECO:0007669"/>
    <property type="project" value="UniProtKB-SubCell"/>
</dbReference>
<evidence type="ECO:0000256" key="5">
    <source>
        <dbReference type="ARBA" id="ARBA00022857"/>
    </source>
</evidence>
<evidence type="ECO:0000256" key="8">
    <source>
        <dbReference type="ARBA" id="ARBA00023098"/>
    </source>
</evidence>
<keyword evidence="6" id="KW-0809">Transit peptide</keyword>
<dbReference type="AlphaFoldDB" id="A0A6P3X2R3"/>
<name>A0A6P3X2R3_DINQU</name>
<dbReference type="PANTHER" id="PTHR43981:SF2">
    <property type="entry name" value="ENOYL-[ACYL-CARRIER-PROTEIN] REDUCTASE, MITOCHONDRIAL"/>
    <property type="match status" value="1"/>
</dbReference>
<comment type="subcellular location">
    <subcellularLocation>
        <location evidence="1">Mitochondrion</location>
    </subcellularLocation>
</comment>
<accession>A0A6P3X2R3</accession>
<dbReference type="RefSeq" id="XP_014472144.1">
    <property type="nucleotide sequence ID" value="XM_014616658.1"/>
</dbReference>
<gene>
    <name evidence="17" type="primary">LOC106743122</name>
</gene>
<dbReference type="KEGG" id="dqu:106743122"/>
<keyword evidence="7" id="KW-0560">Oxidoreductase</keyword>
<dbReference type="Pfam" id="PF08240">
    <property type="entry name" value="ADH_N"/>
    <property type="match status" value="1"/>
</dbReference>
<evidence type="ECO:0000256" key="9">
    <source>
        <dbReference type="ARBA" id="ARBA00023128"/>
    </source>
</evidence>
<keyword evidence="9" id="KW-0496">Mitochondrion</keyword>
<dbReference type="GeneID" id="106743122"/>
<evidence type="ECO:0000256" key="13">
    <source>
        <dbReference type="ARBA" id="ARBA00042123"/>
    </source>
</evidence>
<dbReference type="FunFam" id="3.40.50.720:FF:000112">
    <property type="entry name" value="Enoyl-[acyl-carrier-protein] reductase 1, mitochondrial"/>
    <property type="match status" value="1"/>
</dbReference>
<dbReference type="InterPro" id="IPR051034">
    <property type="entry name" value="Mito_Enoyl-ACP_Reductase"/>
</dbReference>
<evidence type="ECO:0000259" key="15">
    <source>
        <dbReference type="SMART" id="SM00829"/>
    </source>
</evidence>
<keyword evidence="16" id="KW-1185">Reference proteome</keyword>
<evidence type="ECO:0000256" key="7">
    <source>
        <dbReference type="ARBA" id="ARBA00023002"/>
    </source>
</evidence>
<dbReference type="InterPro" id="IPR036291">
    <property type="entry name" value="NAD(P)-bd_dom_sf"/>
</dbReference>
<dbReference type="PANTHER" id="PTHR43981">
    <property type="entry name" value="ENOYL-[ACYL-CARRIER-PROTEIN] REDUCTASE, MITOCHONDRIAL"/>
    <property type="match status" value="1"/>
</dbReference>
<dbReference type="GO" id="GO:0006633">
    <property type="term" value="P:fatty acid biosynthetic process"/>
    <property type="evidence" value="ECO:0007669"/>
    <property type="project" value="UniProtKB-KW"/>
</dbReference>
<keyword evidence="3" id="KW-0444">Lipid biosynthesis</keyword>
<comment type="catalytic activity">
    <reaction evidence="14">
        <text>a 2,3-saturated acyl-[ACP] + NADP(+) = a (2E)-enoyl-[ACP] + NADPH + H(+)</text>
        <dbReference type="Rhea" id="RHEA:22564"/>
        <dbReference type="Rhea" id="RHEA-COMP:9925"/>
        <dbReference type="Rhea" id="RHEA-COMP:9926"/>
        <dbReference type="ChEBI" id="CHEBI:15378"/>
        <dbReference type="ChEBI" id="CHEBI:57783"/>
        <dbReference type="ChEBI" id="CHEBI:58349"/>
        <dbReference type="ChEBI" id="CHEBI:78784"/>
        <dbReference type="ChEBI" id="CHEBI:78785"/>
        <dbReference type="EC" id="1.3.1.104"/>
    </reaction>
</comment>
<dbReference type="GO" id="GO:0141148">
    <property type="term" value="F:enoyl-[acyl-carrier-protein] reductase (NADPH) activity"/>
    <property type="evidence" value="ECO:0007669"/>
    <property type="project" value="UniProtKB-EC"/>
</dbReference>
<keyword evidence="4" id="KW-0276">Fatty acid metabolism</keyword>
<keyword evidence="8" id="KW-0443">Lipid metabolism</keyword>
<dbReference type="Gene3D" id="3.40.50.720">
    <property type="entry name" value="NAD(P)-binding Rossmann-like Domain"/>
    <property type="match status" value="1"/>
</dbReference>
<feature type="domain" description="Enoyl reductase (ER)" evidence="15">
    <location>
        <begin position="70"/>
        <end position="390"/>
    </location>
</feature>
<dbReference type="Pfam" id="PF00107">
    <property type="entry name" value="ADH_zinc_N"/>
    <property type="match status" value="1"/>
</dbReference>
<evidence type="ECO:0000313" key="17">
    <source>
        <dbReference type="RefSeq" id="XP_014472144.1"/>
    </source>
</evidence>
<dbReference type="Proteomes" id="UP000515204">
    <property type="component" value="Unplaced"/>
</dbReference>
<protein>
    <recommendedName>
        <fullName evidence="12">Enoyl-[acyl-carrier-protein] reductase, mitochondrial</fullName>
        <ecNumber evidence="11">1.3.1.104</ecNumber>
    </recommendedName>
    <alternativeName>
        <fullName evidence="13">2-enoyl thioester reductase</fullName>
    </alternativeName>
</protein>
<dbReference type="SUPFAM" id="SSF51735">
    <property type="entry name" value="NAD(P)-binding Rossmann-fold domains"/>
    <property type="match status" value="1"/>
</dbReference>
<evidence type="ECO:0000256" key="10">
    <source>
        <dbReference type="ARBA" id="ARBA00023160"/>
    </source>
</evidence>
<dbReference type="CDD" id="cd08290">
    <property type="entry name" value="ETR"/>
    <property type="match status" value="1"/>
</dbReference>
<evidence type="ECO:0000256" key="14">
    <source>
        <dbReference type="ARBA" id="ARBA00048843"/>
    </source>
</evidence>
<comment type="similarity">
    <text evidence="2">Belongs to the zinc-containing alcohol dehydrogenase family. Quinone oxidoreductase subfamily.</text>
</comment>
<evidence type="ECO:0000256" key="2">
    <source>
        <dbReference type="ARBA" id="ARBA00010371"/>
    </source>
</evidence>
<proteinExistence type="inferred from homology"/>
<dbReference type="InterPro" id="IPR013154">
    <property type="entry name" value="ADH-like_N"/>
</dbReference>
<dbReference type="EC" id="1.3.1.104" evidence="11"/>
<sequence length="395" mass="43791">MSLQSRERGRGVARYYQSIESCVNDMVTFTKQLIVPLSWFAKITLTNTRQLSATMATDCVKSLMYKDYGDPVSILEVTTQTIDRPASDEVSVKWLLSPINPADINTLQGKYPSRPPLPAVPGNEGVGEVVAVGSDVKNLCVGDRIVPNGPNLGTWRTQANYNFKDVSKVPSHLSLIEASMLNVNPCTAYRMLKDFVPLKPGDTVIQNGGNSAVGQLVIQLCKLWNYKSVNIVRNRPEIQELKAQLTALGADEILTEGELRTTQLFKSGKLPAPKLALNCIAGQNALDVSRHLAHSGVMVTYGGMSREPMTIPVASLIFKDLSFRGFWMTAWTKANMESEERTVMFDELANYFKEKKLQTPAYKLVPFDEYQEAISCAVNFGGRTGLKYILDMTKF</sequence>
<dbReference type="SMART" id="SM00829">
    <property type="entry name" value="PKS_ER"/>
    <property type="match status" value="1"/>
</dbReference>
<evidence type="ECO:0000256" key="4">
    <source>
        <dbReference type="ARBA" id="ARBA00022832"/>
    </source>
</evidence>
<reference evidence="17" key="1">
    <citation type="submission" date="2025-08" db="UniProtKB">
        <authorList>
            <consortium name="RefSeq"/>
        </authorList>
    </citation>
    <scope>IDENTIFICATION</scope>
</reference>
<dbReference type="Gene3D" id="3.90.180.10">
    <property type="entry name" value="Medium-chain alcohol dehydrogenases, catalytic domain"/>
    <property type="match status" value="1"/>
</dbReference>
<evidence type="ECO:0000256" key="12">
    <source>
        <dbReference type="ARBA" id="ARBA00041058"/>
    </source>
</evidence>
<evidence type="ECO:0000256" key="6">
    <source>
        <dbReference type="ARBA" id="ARBA00022946"/>
    </source>
</evidence>
<dbReference type="InterPro" id="IPR011032">
    <property type="entry name" value="GroES-like_sf"/>
</dbReference>
<keyword evidence="10" id="KW-0275">Fatty acid biosynthesis</keyword>
<dbReference type="OrthoDB" id="7482721at2759"/>
<dbReference type="InterPro" id="IPR020843">
    <property type="entry name" value="ER"/>
</dbReference>
<evidence type="ECO:0000256" key="1">
    <source>
        <dbReference type="ARBA" id="ARBA00004173"/>
    </source>
</evidence>
<evidence type="ECO:0000313" key="16">
    <source>
        <dbReference type="Proteomes" id="UP000515204"/>
    </source>
</evidence>